<feature type="chain" id="PRO_5032682658" evidence="11">
    <location>
        <begin position="29"/>
        <end position="759"/>
    </location>
</feature>
<evidence type="ECO:0000256" key="3">
    <source>
        <dbReference type="ARBA" id="ARBA00022452"/>
    </source>
</evidence>
<keyword evidence="6 8" id="KW-0472">Membrane</keyword>
<evidence type="ECO:0000256" key="10">
    <source>
        <dbReference type="SAM" id="MobiDB-lite"/>
    </source>
</evidence>
<evidence type="ECO:0000256" key="5">
    <source>
        <dbReference type="ARBA" id="ARBA00023077"/>
    </source>
</evidence>
<name>A0A840YCI8_9SPHN</name>
<keyword evidence="11" id="KW-0732">Signal</keyword>
<comment type="subcellular location">
    <subcellularLocation>
        <location evidence="1 8">Cell outer membrane</location>
        <topology evidence="1 8">Multi-pass membrane protein</topology>
    </subcellularLocation>
</comment>
<evidence type="ECO:0000256" key="6">
    <source>
        <dbReference type="ARBA" id="ARBA00023136"/>
    </source>
</evidence>
<keyword evidence="14" id="KW-0675">Receptor</keyword>
<comment type="similarity">
    <text evidence="8 9">Belongs to the TonB-dependent receptor family.</text>
</comment>
<dbReference type="InterPro" id="IPR037066">
    <property type="entry name" value="Plug_dom_sf"/>
</dbReference>
<evidence type="ECO:0000256" key="9">
    <source>
        <dbReference type="RuleBase" id="RU003357"/>
    </source>
</evidence>
<evidence type="ECO:0000256" key="2">
    <source>
        <dbReference type="ARBA" id="ARBA00022448"/>
    </source>
</evidence>
<proteinExistence type="inferred from homology"/>
<accession>A0A840YCI8</accession>
<dbReference type="Pfam" id="PF00593">
    <property type="entry name" value="TonB_dep_Rec_b-barrel"/>
    <property type="match status" value="1"/>
</dbReference>
<keyword evidence="2 8" id="KW-0813">Transport</keyword>
<sequence length="759" mass="82527">MRFNRNNRYTGILLATAAAIGAPMPAWGQAAADEQEEATREVRRSGGSSSDVTVTGRSLDAVETPLPVQVLAGDELAHRRQGGLGETLAGLPGVHLDNFGGGASRPVIRGQTVPRIEVLSDGANLFDVSSVSPDHAITTDPLLLDAIEIQRGPAAIRYGGNATNGAINLIDSKVPKKVPVGGVTGATEVRYGTGDEEKTVVGRVTAGLGQFAVHAEGARRTAENYAVPDSYGSDRLKDSFAESTSYAVGASWITSKGYIGAAYSRMESDYGLPGHSHLNGVCHTHDLDLHCQSHGGFEDPFGGSDSHTAQIKLRTERADVRADYHDLLPGLAHARLRLSYTDYAHDEIDGDLLFTRFTNKVWDGRVELTHKPLFGFSGTFGVQYTDGTFGGINVNDLHKPFPDGAYGFDGNPNYRTENVGIFLTERRSFGAVDLEGAIRKDWRRIDVTVPSWRSTVGAELEALFAEWYGPDWRQLLESEDVEAFRSRNPTVRHHPFSASLGATWNVGQGYALALSFGHTERAPGVRELYARGNNLATNSYELGLAVGNPILGEAGLSAEDVLESTDAINLTFRANGGPLGFEVGLFYQNVDDYVFARLQEMETETGVPHNFLIYTAADARFAGIDGEISYKLTPQSRVTLFGDYVDAKLKRENDNLPRIPPGRVGARYDLAAGPVSGNLEYYHTFEQDKVASYETRTPGYDMLNAILSYRFDLGGAKSVELYARGSNLLNELAFAHTSFVKDQSPLRGRNFVIGMRHAF</sequence>
<dbReference type="InterPro" id="IPR000531">
    <property type="entry name" value="Beta-barrel_TonB"/>
</dbReference>
<evidence type="ECO:0000256" key="4">
    <source>
        <dbReference type="ARBA" id="ARBA00022692"/>
    </source>
</evidence>
<keyword evidence="15" id="KW-1185">Reference proteome</keyword>
<evidence type="ECO:0000259" key="13">
    <source>
        <dbReference type="Pfam" id="PF07715"/>
    </source>
</evidence>
<protein>
    <submittedName>
        <fullName evidence="14">Iron complex outermembrane receptor protein</fullName>
    </submittedName>
</protein>
<keyword evidence="5 9" id="KW-0798">TonB box</keyword>
<evidence type="ECO:0000313" key="15">
    <source>
        <dbReference type="Proteomes" id="UP000527143"/>
    </source>
</evidence>
<organism evidence="14 15">
    <name type="scientific">Sphingomonas xinjiangensis</name>
    <dbReference type="NCBI Taxonomy" id="643568"/>
    <lineage>
        <taxon>Bacteria</taxon>
        <taxon>Pseudomonadati</taxon>
        <taxon>Pseudomonadota</taxon>
        <taxon>Alphaproteobacteria</taxon>
        <taxon>Sphingomonadales</taxon>
        <taxon>Sphingomonadaceae</taxon>
        <taxon>Sphingomonas</taxon>
    </lineage>
</organism>
<evidence type="ECO:0000256" key="7">
    <source>
        <dbReference type="ARBA" id="ARBA00023237"/>
    </source>
</evidence>
<evidence type="ECO:0000256" key="11">
    <source>
        <dbReference type="SAM" id="SignalP"/>
    </source>
</evidence>
<dbReference type="AlphaFoldDB" id="A0A840YCI8"/>
<dbReference type="GO" id="GO:0009279">
    <property type="term" value="C:cell outer membrane"/>
    <property type="evidence" value="ECO:0007669"/>
    <property type="project" value="UniProtKB-SubCell"/>
</dbReference>
<dbReference type="EMBL" id="JACIJF010000006">
    <property type="protein sequence ID" value="MBB5711097.1"/>
    <property type="molecule type" value="Genomic_DNA"/>
</dbReference>
<dbReference type="InterPro" id="IPR039426">
    <property type="entry name" value="TonB-dep_rcpt-like"/>
</dbReference>
<comment type="caution">
    <text evidence="14">The sequence shown here is derived from an EMBL/GenBank/DDBJ whole genome shotgun (WGS) entry which is preliminary data.</text>
</comment>
<dbReference type="GO" id="GO:0015344">
    <property type="term" value="F:siderophore uptake transmembrane transporter activity"/>
    <property type="evidence" value="ECO:0007669"/>
    <property type="project" value="TreeGrafter"/>
</dbReference>
<reference evidence="14 15" key="1">
    <citation type="submission" date="2020-08" db="EMBL/GenBank/DDBJ databases">
        <title>Genomic Encyclopedia of Type Strains, Phase IV (KMG-IV): sequencing the most valuable type-strain genomes for metagenomic binning, comparative biology and taxonomic classification.</title>
        <authorList>
            <person name="Goeker M."/>
        </authorList>
    </citation>
    <scope>NUCLEOTIDE SEQUENCE [LARGE SCALE GENOMIC DNA]</scope>
    <source>
        <strain evidence="14 15">DSM 26736</strain>
    </source>
</reference>
<dbReference type="Gene3D" id="2.170.130.10">
    <property type="entry name" value="TonB-dependent receptor, plug domain"/>
    <property type="match status" value="1"/>
</dbReference>
<evidence type="ECO:0000256" key="8">
    <source>
        <dbReference type="PROSITE-ProRule" id="PRU01360"/>
    </source>
</evidence>
<evidence type="ECO:0000256" key="1">
    <source>
        <dbReference type="ARBA" id="ARBA00004571"/>
    </source>
</evidence>
<dbReference type="GO" id="GO:0044718">
    <property type="term" value="P:siderophore transmembrane transport"/>
    <property type="evidence" value="ECO:0007669"/>
    <property type="project" value="TreeGrafter"/>
</dbReference>
<dbReference type="RefSeq" id="WP_343056925.1">
    <property type="nucleotide sequence ID" value="NZ_JACIJF010000006.1"/>
</dbReference>
<keyword evidence="3 8" id="KW-1134">Transmembrane beta strand</keyword>
<keyword evidence="7 8" id="KW-0998">Cell outer membrane</keyword>
<feature type="domain" description="TonB-dependent receptor plug" evidence="13">
    <location>
        <begin position="62"/>
        <end position="166"/>
    </location>
</feature>
<evidence type="ECO:0000313" key="14">
    <source>
        <dbReference type="EMBL" id="MBB5711097.1"/>
    </source>
</evidence>
<dbReference type="InterPro" id="IPR036942">
    <property type="entry name" value="Beta-barrel_TonB_sf"/>
</dbReference>
<gene>
    <name evidence="14" type="ORF">FHT02_002338</name>
</gene>
<dbReference type="PANTHER" id="PTHR30069">
    <property type="entry name" value="TONB-DEPENDENT OUTER MEMBRANE RECEPTOR"/>
    <property type="match status" value="1"/>
</dbReference>
<feature type="compositionally biased region" description="Low complexity" evidence="10">
    <location>
        <begin position="45"/>
        <end position="55"/>
    </location>
</feature>
<dbReference type="Pfam" id="PF07715">
    <property type="entry name" value="Plug"/>
    <property type="match status" value="1"/>
</dbReference>
<dbReference type="Proteomes" id="UP000527143">
    <property type="component" value="Unassembled WGS sequence"/>
</dbReference>
<dbReference type="InterPro" id="IPR012910">
    <property type="entry name" value="Plug_dom"/>
</dbReference>
<feature type="domain" description="TonB-dependent receptor-like beta-barrel" evidence="12">
    <location>
        <begin position="315"/>
        <end position="728"/>
    </location>
</feature>
<feature type="signal peptide" evidence="11">
    <location>
        <begin position="1"/>
        <end position="28"/>
    </location>
</feature>
<keyword evidence="4 8" id="KW-0812">Transmembrane</keyword>
<dbReference type="SUPFAM" id="SSF56935">
    <property type="entry name" value="Porins"/>
    <property type="match status" value="1"/>
</dbReference>
<dbReference type="Gene3D" id="2.40.170.20">
    <property type="entry name" value="TonB-dependent receptor, beta-barrel domain"/>
    <property type="match status" value="1"/>
</dbReference>
<feature type="region of interest" description="Disordered" evidence="10">
    <location>
        <begin position="28"/>
        <end position="55"/>
    </location>
</feature>
<dbReference type="PANTHER" id="PTHR30069:SF40">
    <property type="entry name" value="TONB-DEPENDENT RECEPTOR NMB0964-RELATED"/>
    <property type="match status" value="1"/>
</dbReference>
<dbReference type="PROSITE" id="PS52016">
    <property type="entry name" value="TONB_DEPENDENT_REC_3"/>
    <property type="match status" value="1"/>
</dbReference>
<evidence type="ECO:0000259" key="12">
    <source>
        <dbReference type="Pfam" id="PF00593"/>
    </source>
</evidence>